<feature type="region of interest" description="Disordered" evidence="2">
    <location>
        <begin position="59"/>
        <end position="306"/>
    </location>
</feature>
<feature type="compositionally biased region" description="Low complexity" evidence="2">
    <location>
        <begin position="96"/>
        <end position="110"/>
    </location>
</feature>
<keyword evidence="1" id="KW-0175">Coiled coil</keyword>
<evidence type="ECO:0000256" key="2">
    <source>
        <dbReference type="SAM" id="MobiDB-lite"/>
    </source>
</evidence>
<comment type="caution">
    <text evidence="3">The sequence shown here is derived from an EMBL/GenBank/DDBJ whole genome shotgun (WGS) entry which is preliminary data.</text>
</comment>
<feature type="coiled-coil region" evidence="1">
    <location>
        <begin position="309"/>
        <end position="378"/>
    </location>
</feature>
<keyword evidence="4" id="KW-1185">Reference proteome</keyword>
<organism evidence="3 4">
    <name type="scientific">Huso huso</name>
    <name type="common">Beluga</name>
    <name type="synonym">Acipenser huso</name>
    <dbReference type="NCBI Taxonomy" id="61971"/>
    <lineage>
        <taxon>Eukaryota</taxon>
        <taxon>Metazoa</taxon>
        <taxon>Chordata</taxon>
        <taxon>Craniata</taxon>
        <taxon>Vertebrata</taxon>
        <taxon>Euteleostomi</taxon>
        <taxon>Actinopterygii</taxon>
        <taxon>Chondrostei</taxon>
        <taxon>Acipenseriformes</taxon>
        <taxon>Acipenseridae</taxon>
        <taxon>Huso</taxon>
    </lineage>
</organism>
<dbReference type="InterPro" id="IPR026117">
    <property type="entry name" value="Par-4"/>
</dbReference>
<gene>
    <name evidence="3" type="ORF">HHUSO_G15389</name>
</gene>
<name>A0ABR0ZC53_HUSHU</name>
<protein>
    <submittedName>
        <fullName evidence="3">PRKC apoptosis WT1 regulator protein</fullName>
    </submittedName>
</protein>
<dbReference type="Proteomes" id="UP001369086">
    <property type="component" value="Unassembled WGS sequence"/>
</dbReference>
<feature type="compositionally biased region" description="Low complexity" evidence="2">
    <location>
        <begin position="120"/>
        <end position="133"/>
    </location>
</feature>
<evidence type="ECO:0000313" key="4">
    <source>
        <dbReference type="Proteomes" id="UP001369086"/>
    </source>
</evidence>
<reference evidence="3 4" key="1">
    <citation type="submission" date="2021-05" db="EMBL/GenBank/DDBJ databases">
        <authorList>
            <person name="Zahm M."/>
            <person name="Klopp C."/>
            <person name="Cabau C."/>
            <person name="Kuhl H."/>
            <person name="Suciu R."/>
            <person name="Ciorpac M."/>
            <person name="Holostenco D."/>
            <person name="Gessner J."/>
            <person name="Wuertz S."/>
            <person name="Hohne C."/>
            <person name="Stock M."/>
            <person name="Gislard M."/>
            <person name="Lluch J."/>
            <person name="Milhes M."/>
            <person name="Lampietro C."/>
            <person name="Lopez Roques C."/>
            <person name="Donnadieu C."/>
            <person name="Du K."/>
            <person name="Schartl M."/>
            <person name="Guiguen Y."/>
        </authorList>
    </citation>
    <scope>NUCLEOTIDE SEQUENCE [LARGE SCALE GENOMIC DNA]</scope>
    <source>
        <strain evidence="3">Hh-F2</strain>
        <tissue evidence="3">Blood</tissue>
    </source>
</reference>
<accession>A0ABR0ZC53</accession>
<evidence type="ECO:0000256" key="1">
    <source>
        <dbReference type="SAM" id="Coils"/>
    </source>
</evidence>
<sequence>MATGGFRAPNTATDFLEEWKAKREKMRAKMLGELAVSGSSTGIGSNTVATTSSVVAARKNNNETVSRRVVGASSSSSELNNNGNPDRGVSSTFNCVSVSSQSIVRSPSSSALRKIEDDPQQAPAGRGADPAGGNLAKKVQSQPEKLPGTPQAEGTGNVCSESDKESTPSPAASSKGKEKSKSSGPSARKGKGQIDKRKLREKRRSTGVVNIPCESPDEFDDDNSEQKERTRENTLTQQNTVQNEVLVSDPSPAHLLQDTPRAVTSKYKSSAAPVPDDEVPGNFKYSARTDRTGHTRHNREQNPSGVVPARGLEKIIEELERELAKERQESAQLLKAHQDKDELIGKLKEEIDLLNRDLDDIEDENEQLKHENKTLLKVVGQLTR</sequence>
<dbReference type="PANTHER" id="PTHR15093">
    <property type="entry name" value="PROSTATE APOPTOSIS RESPONSE PROTEIN PAR-4"/>
    <property type="match status" value="1"/>
</dbReference>
<feature type="compositionally biased region" description="Polar residues" evidence="2">
    <location>
        <begin position="78"/>
        <end position="95"/>
    </location>
</feature>
<dbReference type="EMBL" id="JAHFZB010000013">
    <property type="protein sequence ID" value="KAK6482391.1"/>
    <property type="molecule type" value="Genomic_DNA"/>
</dbReference>
<dbReference type="PANTHER" id="PTHR15093:SF1">
    <property type="entry name" value="PRKC APOPTOSIS WT1 REGULATOR PROTEIN"/>
    <property type="match status" value="1"/>
</dbReference>
<evidence type="ECO:0000313" key="3">
    <source>
        <dbReference type="EMBL" id="KAK6482391.1"/>
    </source>
</evidence>
<proteinExistence type="predicted"/>
<feature type="compositionally biased region" description="Polar residues" evidence="2">
    <location>
        <begin position="233"/>
        <end position="245"/>
    </location>
</feature>